<keyword evidence="2" id="KW-0472">Membrane</keyword>
<reference evidence="3" key="2">
    <citation type="submission" date="2022-06" db="UniProtKB">
        <authorList>
            <consortium name="EnsemblMetazoa"/>
        </authorList>
    </citation>
    <scope>IDENTIFICATION</scope>
    <source>
        <strain evidence="3">PS312</strain>
    </source>
</reference>
<evidence type="ECO:0000256" key="2">
    <source>
        <dbReference type="SAM" id="Phobius"/>
    </source>
</evidence>
<accession>A0A2A6BH47</accession>
<proteinExistence type="predicted"/>
<organism evidence="3 4">
    <name type="scientific">Pristionchus pacificus</name>
    <name type="common">Parasitic nematode worm</name>
    <dbReference type="NCBI Taxonomy" id="54126"/>
    <lineage>
        <taxon>Eukaryota</taxon>
        <taxon>Metazoa</taxon>
        <taxon>Ecdysozoa</taxon>
        <taxon>Nematoda</taxon>
        <taxon>Chromadorea</taxon>
        <taxon>Rhabditida</taxon>
        <taxon>Rhabditina</taxon>
        <taxon>Diplogasteromorpha</taxon>
        <taxon>Diplogasteroidea</taxon>
        <taxon>Neodiplogasteridae</taxon>
        <taxon>Pristionchus</taxon>
    </lineage>
</organism>
<reference evidence="4" key="1">
    <citation type="journal article" date="2008" name="Nat. Genet.">
        <title>The Pristionchus pacificus genome provides a unique perspective on nematode lifestyle and parasitism.</title>
        <authorList>
            <person name="Dieterich C."/>
            <person name="Clifton S.W."/>
            <person name="Schuster L.N."/>
            <person name="Chinwalla A."/>
            <person name="Delehaunty K."/>
            <person name="Dinkelacker I."/>
            <person name="Fulton L."/>
            <person name="Fulton R."/>
            <person name="Godfrey J."/>
            <person name="Minx P."/>
            <person name="Mitreva M."/>
            <person name="Roeseler W."/>
            <person name="Tian H."/>
            <person name="Witte H."/>
            <person name="Yang S.P."/>
            <person name="Wilson R.K."/>
            <person name="Sommer R.J."/>
        </authorList>
    </citation>
    <scope>NUCLEOTIDE SEQUENCE [LARGE SCALE GENOMIC DNA]</scope>
    <source>
        <strain evidence="4">PS312</strain>
    </source>
</reference>
<feature type="compositionally biased region" description="Low complexity" evidence="1">
    <location>
        <begin position="230"/>
        <end position="264"/>
    </location>
</feature>
<evidence type="ECO:0000256" key="1">
    <source>
        <dbReference type="SAM" id="MobiDB-lite"/>
    </source>
</evidence>
<keyword evidence="4" id="KW-1185">Reference proteome</keyword>
<dbReference type="AlphaFoldDB" id="A0A2A6BH47"/>
<feature type="compositionally biased region" description="Low complexity" evidence="1">
    <location>
        <begin position="212"/>
        <end position="223"/>
    </location>
</feature>
<keyword evidence="2" id="KW-0812">Transmembrane</keyword>
<dbReference type="EnsemblMetazoa" id="PPA25927.1">
    <property type="protein sequence ID" value="PPA25927.1"/>
    <property type="gene ID" value="WBGene00115481"/>
</dbReference>
<feature type="transmembrane region" description="Helical" evidence="2">
    <location>
        <begin position="114"/>
        <end position="134"/>
    </location>
</feature>
<feature type="compositionally biased region" description="Low complexity" evidence="1">
    <location>
        <begin position="160"/>
        <end position="170"/>
    </location>
</feature>
<name>A0A2A6BH47_PRIPA</name>
<feature type="transmembrane region" description="Helical" evidence="2">
    <location>
        <begin position="45"/>
        <end position="65"/>
    </location>
</feature>
<protein>
    <submittedName>
        <fullName evidence="3">Uncharacterized protein</fullName>
    </submittedName>
</protein>
<feature type="region of interest" description="Disordered" evidence="1">
    <location>
        <begin position="150"/>
        <end position="184"/>
    </location>
</feature>
<feature type="transmembrane region" description="Helical" evidence="2">
    <location>
        <begin position="72"/>
        <end position="94"/>
    </location>
</feature>
<feature type="compositionally biased region" description="Polar residues" evidence="1">
    <location>
        <begin position="265"/>
        <end position="274"/>
    </location>
</feature>
<gene>
    <name evidence="3" type="primary">WBGene00115481</name>
</gene>
<evidence type="ECO:0000313" key="4">
    <source>
        <dbReference type="Proteomes" id="UP000005239"/>
    </source>
</evidence>
<evidence type="ECO:0000313" key="3">
    <source>
        <dbReference type="EnsemblMetazoa" id="PPA25927.1"/>
    </source>
</evidence>
<sequence>MRTSRICCCSATTVSIVLSFVGALMNAWPAINAWWFEQNEYLTIWQNALIVILLISSGIIFAAVFGKIPELMYISILAQFLAIVTILGDGIYYMAYFGAYTDNQTQVSISQYLYSMYVISFLVSIVVLLFHMCAQKQLFEQKYRANKQPSIESTPASAEAKPQQQASPVQQQPPPQPAINQQHQQLQPQYLLEQYPPQQQFQPQQFQQFPPQQYPYQPQQYMPHAKLATAAGPPVRAAQPQQQYQLQLQPQPAQAQSPKSQQQAGKETSLITSF</sequence>
<feature type="region of interest" description="Disordered" evidence="1">
    <location>
        <begin position="212"/>
        <end position="274"/>
    </location>
</feature>
<accession>A0A8R1UFM5</accession>
<dbReference type="Proteomes" id="UP000005239">
    <property type="component" value="Unassembled WGS sequence"/>
</dbReference>
<keyword evidence="2" id="KW-1133">Transmembrane helix</keyword>